<dbReference type="InterPro" id="IPR025591">
    <property type="entry name" value="RloB"/>
</dbReference>
<evidence type="ECO:0000313" key="1">
    <source>
        <dbReference type="EMBL" id="MBA1838380.1"/>
    </source>
</evidence>
<proteinExistence type="predicted"/>
<reference evidence="1 2" key="1">
    <citation type="submission" date="2020-05" db="EMBL/GenBank/DDBJ databases">
        <title>Descriptions of Corynebacterium xxxx sp. nov., Corynebacterium yyyy sp. nov. and Corynebacterium zzzz sp. nov.</title>
        <authorList>
            <person name="Zhang G."/>
        </authorList>
    </citation>
    <scope>NUCLEOTIDE SEQUENCE [LARGE SCALE GENOMIC DNA]</scope>
    <source>
        <strain evidence="2">zg-913</strain>
    </source>
</reference>
<accession>A0A7V8UW03</accession>
<organism evidence="1 2">
    <name type="scientific">Corynebacterium wankanglinii</name>
    <dbReference type="NCBI Taxonomy" id="2735136"/>
    <lineage>
        <taxon>Bacteria</taxon>
        <taxon>Bacillati</taxon>
        <taxon>Actinomycetota</taxon>
        <taxon>Actinomycetes</taxon>
        <taxon>Mycobacteriales</taxon>
        <taxon>Corynebacteriaceae</taxon>
        <taxon>Corynebacterium</taxon>
    </lineage>
</organism>
<sequence>MFLIVTEGTTEKNYFEMECFRDKPVKVEARRGVHPHPPALLKTADEWLANLRRDGDLHPGDQAWVVLDEDDATDQQLQAVFEWAAERKDRGVGFSVPQFEYWLLLHFADAKGASTQKDVLDSLMQHWPAYAKSAQPSFTVDDVRCAIARAEAKVREPLDSLEDFDEHVGRHSASTTVHLLAERIITSLYGR</sequence>
<name>A0A7V8UW03_9CORY</name>
<evidence type="ECO:0000313" key="2">
    <source>
        <dbReference type="Proteomes" id="UP000577408"/>
    </source>
</evidence>
<dbReference type="Proteomes" id="UP000577408">
    <property type="component" value="Unassembled WGS sequence"/>
</dbReference>
<dbReference type="AlphaFoldDB" id="A0A7V8UW03"/>
<dbReference type="RefSeq" id="WP_181193069.1">
    <property type="nucleotide sequence ID" value="NZ_JABFED010000010.1"/>
</dbReference>
<dbReference type="EMBL" id="JABFED010000010">
    <property type="protein sequence ID" value="MBA1838380.1"/>
    <property type="molecule type" value="Genomic_DNA"/>
</dbReference>
<comment type="caution">
    <text evidence="1">The sequence shown here is derived from an EMBL/GenBank/DDBJ whole genome shotgun (WGS) entry which is preliminary data.</text>
</comment>
<dbReference type="Pfam" id="PF13707">
    <property type="entry name" value="RloB"/>
    <property type="match status" value="1"/>
</dbReference>
<keyword evidence="2" id="KW-1185">Reference proteome</keyword>
<gene>
    <name evidence="1" type="ORF">HMA55_10890</name>
</gene>
<protein>
    <submittedName>
        <fullName evidence="1">RloB domain-containing protein</fullName>
    </submittedName>
</protein>